<name>A0A6J5TCC3_9CAUD</name>
<evidence type="ECO:0000259" key="1">
    <source>
        <dbReference type="Pfam" id="PF10686"/>
    </source>
</evidence>
<sequence>MKVIIAGGRDFNDYLLLLQAVVKADFGITSVVSGCAKGADTLGELFARDLDIPLHKFPADWDKHGRAAGPMRNGEMAKFADALIAFWDGKSTGTANMIKQATERGLKVHVERYEQTN</sequence>
<protein>
    <submittedName>
        <fullName evidence="2">Mycobacteriophage D29, Gp61</fullName>
    </submittedName>
</protein>
<dbReference type="EMBL" id="LR797824">
    <property type="protein sequence ID" value="CAB4241587.1"/>
    <property type="molecule type" value="Genomic_DNA"/>
</dbReference>
<gene>
    <name evidence="2" type="ORF">UFOVP71_125</name>
</gene>
<evidence type="ECO:0000313" key="2">
    <source>
        <dbReference type="EMBL" id="CAB4241587.1"/>
    </source>
</evidence>
<organism evidence="2">
    <name type="scientific">uncultured Caudovirales phage</name>
    <dbReference type="NCBI Taxonomy" id="2100421"/>
    <lineage>
        <taxon>Viruses</taxon>
        <taxon>Duplodnaviria</taxon>
        <taxon>Heunggongvirae</taxon>
        <taxon>Uroviricota</taxon>
        <taxon>Caudoviricetes</taxon>
        <taxon>Peduoviridae</taxon>
        <taxon>Maltschvirus</taxon>
        <taxon>Maltschvirus maltsch</taxon>
    </lineage>
</organism>
<dbReference type="SUPFAM" id="SSF102405">
    <property type="entry name" value="MCP/YpsA-like"/>
    <property type="match status" value="1"/>
</dbReference>
<proteinExistence type="predicted"/>
<reference evidence="2" key="1">
    <citation type="submission" date="2020-05" db="EMBL/GenBank/DDBJ databases">
        <authorList>
            <person name="Chiriac C."/>
            <person name="Salcher M."/>
            <person name="Ghai R."/>
            <person name="Kavagutti S V."/>
        </authorList>
    </citation>
    <scope>NUCLEOTIDE SEQUENCE</scope>
</reference>
<accession>A0A6J5TCC3</accession>
<feature type="domain" description="YspA cpYpsA-related SLOG" evidence="1">
    <location>
        <begin position="1"/>
        <end position="64"/>
    </location>
</feature>
<dbReference type="Pfam" id="PF10686">
    <property type="entry name" value="YAcAr"/>
    <property type="match status" value="1"/>
</dbReference>
<dbReference type="InterPro" id="IPR019627">
    <property type="entry name" value="YAcAr"/>
</dbReference>